<evidence type="ECO:0000256" key="3">
    <source>
        <dbReference type="ARBA" id="ARBA00022801"/>
    </source>
</evidence>
<dbReference type="OMA" id="ITWNKEL"/>
<dbReference type="InterPro" id="IPR007743">
    <property type="entry name" value="Immunity-related_GTPase-like"/>
</dbReference>
<dbReference type="FunFam" id="3.40.50.300:FF:000541">
    <property type="entry name" value="Immunity related GTPase M"/>
    <property type="match status" value="1"/>
</dbReference>
<keyword evidence="5" id="KW-0472">Membrane</keyword>
<feature type="domain" description="IRG-type G" evidence="6">
    <location>
        <begin position="31"/>
        <end position="208"/>
    </location>
</feature>
<reference evidence="7" key="2">
    <citation type="submission" date="2025-09" db="UniProtKB">
        <authorList>
            <consortium name="Ensembl"/>
        </authorList>
    </citation>
    <scope>IDENTIFICATION</scope>
</reference>
<evidence type="ECO:0000256" key="1">
    <source>
        <dbReference type="ARBA" id="ARBA00005429"/>
    </source>
</evidence>
<feature type="transmembrane region" description="Helical" evidence="5">
    <location>
        <begin position="335"/>
        <end position="355"/>
    </location>
</feature>
<dbReference type="Pfam" id="PF05049">
    <property type="entry name" value="IIGP"/>
    <property type="match status" value="1"/>
</dbReference>
<organism evidence="7 8">
    <name type="scientific">Salvator merianae</name>
    <name type="common">Argentine black and white tegu</name>
    <name type="synonym">Tupinambis merianae</name>
    <dbReference type="NCBI Taxonomy" id="96440"/>
    <lineage>
        <taxon>Eukaryota</taxon>
        <taxon>Metazoa</taxon>
        <taxon>Chordata</taxon>
        <taxon>Craniata</taxon>
        <taxon>Vertebrata</taxon>
        <taxon>Euteleostomi</taxon>
        <taxon>Lepidosauria</taxon>
        <taxon>Squamata</taxon>
        <taxon>Bifurcata</taxon>
        <taxon>Unidentata</taxon>
        <taxon>Episquamata</taxon>
        <taxon>Laterata</taxon>
        <taxon>Teiioidea</taxon>
        <taxon>Teiidae</taxon>
        <taxon>Salvator</taxon>
    </lineage>
</organism>
<dbReference type="GO" id="GO:0016020">
    <property type="term" value="C:membrane"/>
    <property type="evidence" value="ECO:0007669"/>
    <property type="project" value="InterPro"/>
</dbReference>
<keyword evidence="2" id="KW-0547">Nucleotide-binding</keyword>
<feature type="transmembrane region" description="Helical" evidence="5">
    <location>
        <begin position="240"/>
        <end position="268"/>
    </location>
</feature>
<dbReference type="SUPFAM" id="SSF52540">
    <property type="entry name" value="P-loop containing nucleoside triphosphate hydrolases"/>
    <property type="match status" value="1"/>
</dbReference>
<evidence type="ECO:0000259" key="6">
    <source>
        <dbReference type="PROSITE" id="PS51716"/>
    </source>
</evidence>
<keyword evidence="5" id="KW-0812">Transmembrane</keyword>
<dbReference type="PROSITE" id="PS51716">
    <property type="entry name" value="G_IRG"/>
    <property type="match status" value="1"/>
</dbReference>
<comment type="similarity">
    <text evidence="1">Belongs to the TRAFAC class dynamin-like GTPase superfamily. IRG family.</text>
</comment>
<name>A0A8D0BDI2_SALMN</name>
<reference evidence="7" key="1">
    <citation type="submission" date="2025-08" db="UniProtKB">
        <authorList>
            <consortium name="Ensembl"/>
        </authorList>
    </citation>
    <scope>IDENTIFICATION</scope>
</reference>
<evidence type="ECO:0000256" key="4">
    <source>
        <dbReference type="ARBA" id="ARBA00023134"/>
    </source>
</evidence>
<keyword evidence="8" id="KW-1185">Reference proteome</keyword>
<sequence>MEEFREDVKVGYLRNAVSQVLEKPLPSFASSPLYIAVVGEPGSGKSSIINALRGLDADDPGAAETGIHAATTEVKDYPHPNLPQVILWDLPGIGAAQFTKKVELKRFDFFIIVGSQRFRSTHADLVHEIQEQGKRFYFVRTKADLDLAASKRQRPSGYSEEKVLQQIKQDCMENLKRLWVIEPQVFIVSNMEPDKFDFPLLQETLKNHLLKLKKQAFLLSLPESCSLPLEKKKESKQKDIWLVAICSALAAFIPVPGFSFVAAMVLFLRFRSKYHHDFGLDDSALAALAQLAGKEAEYLKASMKSVPIKPIILWRLPDLIGTIAMIIEYCYGSRYPVIGCVLSVVISLVITYLMLQRFASDVVDDTKMVLTKVLKDAQKETV</sequence>
<accession>A0A8D0BDI2</accession>
<dbReference type="Ensembl" id="ENSSMRT00000007908.1">
    <property type="protein sequence ID" value="ENSSMRP00000006743.1"/>
    <property type="gene ID" value="ENSSMRG00000005472.1"/>
</dbReference>
<dbReference type="GO" id="GO:0016787">
    <property type="term" value="F:hydrolase activity"/>
    <property type="evidence" value="ECO:0007669"/>
    <property type="project" value="UniProtKB-KW"/>
</dbReference>
<dbReference type="GO" id="GO:0005525">
    <property type="term" value="F:GTP binding"/>
    <property type="evidence" value="ECO:0007669"/>
    <property type="project" value="UniProtKB-KW"/>
</dbReference>
<keyword evidence="4" id="KW-0342">GTP-binding</keyword>
<evidence type="ECO:0000313" key="8">
    <source>
        <dbReference type="Proteomes" id="UP000694421"/>
    </source>
</evidence>
<dbReference type="Proteomes" id="UP000694421">
    <property type="component" value="Unplaced"/>
</dbReference>
<dbReference type="GeneTree" id="ENSGT00950000183007"/>
<dbReference type="InterPro" id="IPR051515">
    <property type="entry name" value="IRG"/>
</dbReference>
<evidence type="ECO:0000256" key="2">
    <source>
        <dbReference type="ARBA" id="ARBA00022741"/>
    </source>
</evidence>
<dbReference type="InterPro" id="IPR027417">
    <property type="entry name" value="P-loop_NTPase"/>
</dbReference>
<dbReference type="PANTHER" id="PTHR32341:SF10">
    <property type="entry name" value="INTERFERON-INDUCIBLE GTPASE 5"/>
    <property type="match status" value="1"/>
</dbReference>
<evidence type="ECO:0000313" key="7">
    <source>
        <dbReference type="Ensembl" id="ENSSMRP00000006743.1"/>
    </source>
</evidence>
<dbReference type="InterPro" id="IPR030385">
    <property type="entry name" value="G_IRG_dom"/>
</dbReference>
<feature type="transmembrane region" description="Helical" evidence="5">
    <location>
        <begin position="312"/>
        <end position="329"/>
    </location>
</feature>
<evidence type="ECO:0000256" key="5">
    <source>
        <dbReference type="SAM" id="Phobius"/>
    </source>
</evidence>
<protein>
    <recommendedName>
        <fullName evidence="6">IRG-type G domain-containing protein</fullName>
    </recommendedName>
</protein>
<dbReference type="Gene3D" id="3.40.50.300">
    <property type="entry name" value="P-loop containing nucleotide triphosphate hydrolases"/>
    <property type="match status" value="1"/>
</dbReference>
<keyword evidence="3" id="KW-0378">Hydrolase</keyword>
<dbReference type="AlphaFoldDB" id="A0A8D0BDI2"/>
<proteinExistence type="inferred from homology"/>
<dbReference type="PANTHER" id="PTHR32341">
    <property type="entry name" value="INTERFERON-INDUCIBLE GTPASE"/>
    <property type="match status" value="1"/>
</dbReference>
<keyword evidence="5" id="KW-1133">Transmembrane helix</keyword>